<feature type="transmembrane region" description="Helical" evidence="2">
    <location>
        <begin position="144"/>
        <end position="166"/>
    </location>
</feature>
<name>A0A3P3VXN4_9MICO</name>
<feature type="transmembrane region" description="Helical" evidence="2">
    <location>
        <begin position="80"/>
        <end position="101"/>
    </location>
</feature>
<feature type="compositionally biased region" description="Basic and acidic residues" evidence="1">
    <location>
        <begin position="446"/>
        <end position="461"/>
    </location>
</feature>
<feature type="transmembrane region" description="Helical" evidence="2">
    <location>
        <begin position="228"/>
        <end position="252"/>
    </location>
</feature>
<evidence type="ECO:0000256" key="2">
    <source>
        <dbReference type="SAM" id="Phobius"/>
    </source>
</evidence>
<gene>
    <name evidence="3" type="ORF">EG850_04390</name>
</gene>
<feature type="transmembrane region" description="Helical" evidence="2">
    <location>
        <begin position="46"/>
        <end position="68"/>
    </location>
</feature>
<dbReference type="Proteomes" id="UP000274391">
    <property type="component" value="Unassembled WGS sequence"/>
</dbReference>
<feature type="transmembrane region" description="Helical" evidence="2">
    <location>
        <begin position="294"/>
        <end position="313"/>
    </location>
</feature>
<keyword evidence="2" id="KW-0812">Transmembrane</keyword>
<feature type="compositionally biased region" description="Acidic residues" evidence="1">
    <location>
        <begin position="503"/>
        <end position="513"/>
    </location>
</feature>
<dbReference type="RefSeq" id="WP_124970530.1">
    <property type="nucleotide sequence ID" value="NZ_RQVS01000004.1"/>
</dbReference>
<dbReference type="EMBL" id="RQVS01000004">
    <property type="protein sequence ID" value="RRJ87545.1"/>
    <property type="molecule type" value="Genomic_DNA"/>
</dbReference>
<feature type="transmembrane region" description="Helical" evidence="2">
    <location>
        <begin position="193"/>
        <end position="216"/>
    </location>
</feature>
<accession>A0A3P3VXN4</accession>
<feature type="transmembrane region" description="Helical" evidence="2">
    <location>
        <begin position="113"/>
        <end position="132"/>
    </location>
</feature>
<reference evidence="3 4" key="1">
    <citation type="submission" date="2018-11" db="EMBL/GenBank/DDBJ databases">
        <title>YIM 102482-1 draft genome.</title>
        <authorList>
            <person name="Li G."/>
            <person name="Jiang Y."/>
        </authorList>
    </citation>
    <scope>NUCLEOTIDE SEQUENCE [LARGE SCALE GENOMIC DNA]</scope>
    <source>
        <strain evidence="3 4">YIM 102482-1</strain>
    </source>
</reference>
<dbReference type="AlphaFoldDB" id="A0A3P3VXN4"/>
<feature type="transmembrane region" description="Helical" evidence="2">
    <location>
        <begin position="367"/>
        <end position="389"/>
    </location>
</feature>
<keyword evidence="4" id="KW-1185">Reference proteome</keyword>
<keyword evidence="2" id="KW-0472">Membrane</keyword>
<comment type="caution">
    <text evidence="3">The sequence shown here is derived from an EMBL/GenBank/DDBJ whole genome shotgun (WGS) entry which is preliminary data.</text>
</comment>
<feature type="transmembrane region" description="Helical" evidence="2">
    <location>
        <begin position="7"/>
        <end position="34"/>
    </location>
</feature>
<proteinExistence type="predicted"/>
<feature type="compositionally biased region" description="Basic and acidic residues" evidence="1">
    <location>
        <begin position="468"/>
        <end position="502"/>
    </location>
</feature>
<dbReference type="InterPro" id="IPR045931">
    <property type="entry name" value="DUF6350"/>
</dbReference>
<evidence type="ECO:0000313" key="3">
    <source>
        <dbReference type="EMBL" id="RRJ87545.1"/>
    </source>
</evidence>
<evidence type="ECO:0000313" key="4">
    <source>
        <dbReference type="Proteomes" id="UP000274391"/>
    </source>
</evidence>
<dbReference type="OrthoDB" id="3742900at2"/>
<dbReference type="Pfam" id="PF19877">
    <property type="entry name" value="DUF6350"/>
    <property type="match status" value="1"/>
</dbReference>
<sequence length="513" mass="53663">MTRPATLIALLADAVLCALAGIGVPLLIATIGWLSTAGWNEIGWSTLVDIASALWALGLGGGVGITIAPEFLPQLQLAEPFAFVISLAPLAFAILIAWVGWHAGARTSDDDSPWLGLGVGTFAFAIASWLSLQFASPGMVRIDTAGAVITGTLLWLAAMLIGVRVWEFVPWQQWLGKRTDAVMTRLGAALRTGAGLLAGAVALASLLLLVSVFTGMGRVIGLMQALHLDVWGVIALSLVQLAYVPTLISWAISWMLGPGFALGSGSLAGPGGTEAGPLPIAPLMGLIPDALPPVWWAVVVLPLAMAVGITMLARMRTPDPEVAPWWDRFVAPVGGALVAALVLGVLAHLSRGALGPGRLIDFGPAPGWVMLAAFGIFAAGGVIGAYLPLTTVDSDASEQGPGLGARLRGFVFAEGDDEPESAEPEVKAADKPTARVEGTSNTIDLSEVRAERAKREREEARTTMPKVQPREPVAKPAPKEAPRRSKSAPDGDLSDVLRRPDEPDIYADLDDEL</sequence>
<keyword evidence="2" id="KW-1133">Transmembrane helix</keyword>
<organism evidence="3 4">
    <name type="scientific">Gulosibacter macacae</name>
    <dbReference type="NCBI Taxonomy" id="2488791"/>
    <lineage>
        <taxon>Bacteria</taxon>
        <taxon>Bacillati</taxon>
        <taxon>Actinomycetota</taxon>
        <taxon>Actinomycetes</taxon>
        <taxon>Micrococcales</taxon>
        <taxon>Microbacteriaceae</taxon>
        <taxon>Gulosibacter</taxon>
    </lineage>
</organism>
<feature type="region of interest" description="Disordered" evidence="1">
    <location>
        <begin position="416"/>
        <end position="513"/>
    </location>
</feature>
<feature type="compositionally biased region" description="Basic and acidic residues" evidence="1">
    <location>
        <begin position="424"/>
        <end position="434"/>
    </location>
</feature>
<feature type="transmembrane region" description="Helical" evidence="2">
    <location>
        <begin position="325"/>
        <end position="347"/>
    </location>
</feature>
<protein>
    <submittedName>
        <fullName evidence="3">Uncharacterized protein</fullName>
    </submittedName>
</protein>
<evidence type="ECO:0000256" key="1">
    <source>
        <dbReference type="SAM" id="MobiDB-lite"/>
    </source>
</evidence>